<evidence type="ECO:0000313" key="3">
    <source>
        <dbReference type="EMBL" id="CAG6535844.1"/>
    </source>
</evidence>
<feature type="transmembrane region" description="Helical" evidence="2">
    <location>
        <begin position="71"/>
        <end position="90"/>
    </location>
</feature>
<feature type="region of interest" description="Disordered" evidence="1">
    <location>
        <begin position="100"/>
        <end position="123"/>
    </location>
</feature>
<dbReference type="EMBL" id="HBUE01214011">
    <property type="protein sequence ID" value="CAG6535844.1"/>
    <property type="molecule type" value="Transcribed_RNA"/>
</dbReference>
<dbReference type="EMBL" id="HBUE01320518">
    <property type="protein sequence ID" value="CAG6587832.1"/>
    <property type="molecule type" value="Transcribed_RNA"/>
</dbReference>
<evidence type="ECO:0000256" key="1">
    <source>
        <dbReference type="SAM" id="MobiDB-lite"/>
    </source>
</evidence>
<sequence>MDSFFSPHSHYSVEVLRRGRPNSQARTWPQFHKHRVAHNPTHTHEYTRLPLFVLLAASFFFLLQASKPLTLLLFFTLNFFYFLCFPRLFFRKNAPITQKQAQIAPKFTENHRETREPHRDRRR</sequence>
<keyword evidence="2" id="KW-1133">Transmembrane helix</keyword>
<dbReference type="AlphaFoldDB" id="A0A8D8HIN8"/>
<protein>
    <submittedName>
        <fullName evidence="3">(northern house mosquito) hypothetical protein</fullName>
    </submittedName>
</protein>
<feature type="compositionally biased region" description="Basic and acidic residues" evidence="1">
    <location>
        <begin position="108"/>
        <end position="123"/>
    </location>
</feature>
<organism evidence="3">
    <name type="scientific">Culex pipiens</name>
    <name type="common">House mosquito</name>
    <dbReference type="NCBI Taxonomy" id="7175"/>
    <lineage>
        <taxon>Eukaryota</taxon>
        <taxon>Metazoa</taxon>
        <taxon>Ecdysozoa</taxon>
        <taxon>Arthropoda</taxon>
        <taxon>Hexapoda</taxon>
        <taxon>Insecta</taxon>
        <taxon>Pterygota</taxon>
        <taxon>Neoptera</taxon>
        <taxon>Endopterygota</taxon>
        <taxon>Diptera</taxon>
        <taxon>Nematocera</taxon>
        <taxon>Culicoidea</taxon>
        <taxon>Culicidae</taxon>
        <taxon>Culicinae</taxon>
        <taxon>Culicini</taxon>
        <taxon>Culex</taxon>
        <taxon>Culex</taxon>
    </lineage>
</organism>
<accession>A0A8D8HIN8</accession>
<proteinExistence type="predicted"/>
<evidence type="ECO:0000256" key="2">
    <source>
        <dbReference type="SAM" id="Phobius"/>
    </source>
</evidence>
<reference evidence="3" key="1">
    <citation type="submission" date="2021-05" db="EMBL/GenBank/DDBJ databases">
        <authorList>
            <person name="Alioto T."/>
            <person name="Alioto T."/>
            <person name="Gomez Garrido J."/>
        </authorList>
    </citation>
    <scope>NUCLEOTIDE SEQUENCE</scope>
</reference>
<keyword evidence="2" id="KW-0472">Membrane</keyword>
<name>A0A8D8HIN8_CULPI</name>
<keyword evidence="2" id="KW-0812">Transmembrane</keyword>